<keyword evidence="1" id="KW-0472">Membrane</keyword>
<reference evidence="2" key="4">
    <citation type="submission" date="2019-03" db="UniProtKB">
        <authorList>
            <consortium name="EnsemblPlants"/>
        </authorList>
    </citation>
    <scope>IDENTIFICATION</scope>
</reference>
<sequence length="59" mass="6838">MTVGRTNFHGERRTEELVAKKPALKETLKKKHFGNLILFFGHELLVCPFIMEICMILAH</sequence>
<feature type="transmembrane region" description="Helical" evidence="1">
    <location>
        <begin position="36"/>
        <end position="58"/>
    </location>
</feature>
<proteinExistence type="predicted"/>
<evidence type="ECO:0000313" key="2">
    <source>
        <dbReference type="EnsemblPlants" id="AET4Gv20398700.7"/>
    </source>
</evidence>
<dbReference type="AlphaFoldDB" id="A0A453I1K7"/>
<reference evidence="3" key="2">
    <citation type="journal article" date="2017" name="Nat. Plants">
        <title>The Aegilops tauschii genome reveals multiple impacts of transposons.</title>
        <authorList>
            <person name="Zhao G."/>
            <person name="Zou C."/>
            <person name="Li K."/>
            <person name="Wang K."/>
            <person name="Li T."/>
            <person name="Gao L."/>
            <person name="Zhang X."/>
            <person name="Wang H."/>
            <person name="Yang Z."/>
            <person name="Liu X."/>
            <person name="Jiang W."/>
            <person name="Mao L."/>
            <person name="Kong X."/>
            <person name="Jiao Y."/>
            <person name="Jia J."/>
        </authorList>
    </citation>
    <scope>NUCLEOTIDE SEQUENCE [LARGE SCALE GENOMIC DNA]</scope>
    <source>
        <strain evidence="3">cv. AL8/78</strain>
    </source>
</reference>
<reference evidence="2" key="3">
    <citation type="journal article" date="2017" name="Nature">
        <title>Genome sequence of the progenitor of the wheat D genome Aegilops tauschii.</title>
        <authorList>
            <person name="Luo M.C."/>
            <person name="Gu Y.Q."/>
            <person name="Puiu D."/>
            <person name="Wang H."/>
            <person name="Twardziok S.O."/>
            <person name="Deal K.R."/>
            <person name="Huo N."/>
            <person name="Zhu T."/>
            <person name="Wang L."/>
            <person name="Wang Y."/>
            <person name="McGuire P.E."/>
            <person name="Liu S."/>
            <person name="Long H."/>
            <person name="Ramasamy R.K."/>
            <person name="Rodriguez J.C."/>
            <person name="Van S.L."/>
            <person name="Yuan L."/>
            <person name="Wang Z."/>
            <person name="Xia Z."/>
            <person name="Xiao L."/>
            <person name="Anderson O.D."/>
            <person name="Ouyang S."/>
            <person name="Liang Y."/>
            <person name="Zimin A.V."/>
            <person name="Pertea G."/>
            <person name="Qi P."/>
            <person name="Bennetzen J.L."/>
            <person name="Dai X."/>
            <person name="Dawson M.W."/>
            <person name="Muller H.G."/>
            <person name="Kugler K."/>
            <person name="Rivarola-Duarte L."/>
            <person name="Spannagl M."/>
            <person name="Mayer K.F.X."/>
            <person name="Lu F.H."/>
            <person name="Bevan M.W."/>
            <person name="Leroy P."/>
            <person name="Li P."/>
            <person name="You F.M."/>
            <person name="Sun Q."/>
            <person name="Liu Z."/>
            <person name="Lyons E."/>
            <person name="Wicker T."/>
            <person name="Salzberg S.L."/>
            <person name="Devos K.M."/>
            <person name="Dvorak J."/>
        </authorList>
    </citation>
    <scope>NUCLEOTIDE SEQUENCE [LARGE SCALE GENOMIC DNA]</scope>
    <source>
        <strain evidence="2">cv. AL8/78</strain>
    </source>
</reference>
<dbReference type="Proteomes" id="UP000015105">
    <property type="component" value="Chromosome 4D"/>
</dbReference>
<name>A0A453I1K7_AEGTS</name>
<dbReference type="Gramene" id="AET4Gv20398700.7">
    <property type="protein sequence ID" value="AET4Gv20398700.7"/>
    <property type="gene ID" value="AET4Gv20398700"/>
</dbReference>
<protein>
    <submittedName>
        <fullName evidence="2">Uncharacterized protein</fullName>
    </submittedName>
</protein>
<organism evidence="2 3">
    <name type="scientific">Aegilops tauschii subsp. strangulata</name>
    <name type="common">Goatgrass</name>
    <dbReference type="NCBI Taxonomy" id="200361"/>
    <lineage>
        <taxon>Eukaryota</taxon>
        <taxon>Viridiplantae</taxon>
        <taxon>Streptophyta</taxon>
        <taxon>Embryophyta</taxon>
        <taxon>Tracheophyta</taxon>
        <taxon>Spermatophyta</taxon>
        <taxon>Magnoliopsida</taxon>
        <taxon>Liliopsida</taxon>
        <taxon>Poales</taxon>
        <taxon>Poaceae</taxon>
        <taxon>BOP clade</taxon>
        <taxon>Pooideae</taxon>
        <taxon>Triticodae</taxon>
        <taxon>Triticeae</taxon>
        <taxon>Triticinae</taxon>
        <taxon>Aegilops</taxon>
    </lineage>
</organism>
<reference evidence="3" key="1">
    <citation type="journal article" date="2014" name="Science">
        <title>Ancient hybridizations among the ancestral genomes of bread wheat.</title>
        <authorList>
            <consortium name="International Wheat Genome Sequencing Consortium,"/>
            <person name="Marcussen T."/>
            <person name="Sandve S.R."/>
            <person name="Heier L."/>
            <person name="Spannagl M."/>
            <person name="Pfeifer M."/>
            <person name="Jakobsen K.S."/>
            <person name="Wulff B.B."/>
            <person name="Steuernagel B."/>
            <person name="Mayer K.F."/>
            <person name="Olsen O.A."/>
        </authorList>
    </citation>
    <scope>NUCLEOTIDE SEQUENCE [LARGE SCALE GENOMIC DNA]</scope>
    <source>
        <strain evidence="3">cv. AL8/78</strain>
    </source>
</reference>
<evidence type="ECO:0000256" key="1">
    <source>
        <dbReference type="SAM" id="Phobius"/>
    </source>
</evidence>
<evidence type="ECO:0000313" key="3">
    <source>
        <dbReference type="Proteomes" id="UP000015105"/>
    </source>
</evidence>
<keyword evidence="3" id="KW-1185">Reference proteome</keyword>
<dbReference type="EnsemblPlants" id="AET4Gv20398700.7">
    <property type="protein sequence ID" value="AET4Gv20398700.7"/>
    <property type="gene ID" value="AET4Gv20398700"/>
</dbReference>
<accession>A0A453I1K7</accession>
<keyword evidence="1" id="KW-1133">Transmembrane helix</keyword>
<reference evidence="2" key="5">
    <citation type="journal article" date="2021" name="G3 (Bethesda)">
        <title>Aegilops tauschii genome assembly Aet v5.0 features greater sequence contiguity and improved annotation.</title>
        <authorList>
            <person name="Wang L."/>
            <person name="Zhu T."/>
            <person name="Rodriguez J.C."/>
            <person name="Deal K.R."/>
            <person name="Dubcovsky J."/>
            <person name="McGuire P.E."/>
            <person name="Lux T."/>
            <person name="Spannagl M."/>
            <person name="Mayer K.F.X."/>
            <person name="Baldrich P."/>
            <person name="Meyers B.C."/>
            <person name="Huo N."/>
            <person name="Gu Y.Q."/>
            <person name="Zhou H."/>
            <person name="Devos K.M."/>
            <person name="Bennetzen J.L."/>
            <person name="Unver T."/>
            <person name="Budak H."/>
            <person name="Gulick P.J."/>
            <person name="Galiba G."/>
            <person name="Kalapos B."/>
            <person name="Nelson D.R."/>
            <person name="Li P."/>
            <person name="You F.M."/>
            <person name="Luo M.C."/>
            <person name="Dvorak J."/>
        </authorList>
    </citation>
    <scope>NUCLEOTIDE SEQUENCE [LARGE SCALE GENOMIC DNA]</scope>
    <source>
        <strain evidence="2">cv. AL8/78</strain>
    </source>
</reference>
<keyword evidence="1" id="KW-0812">Transmembrane</keyword>